<evidence type="ECO:0000313" key="3">
    <source>
        <dbReference type="Proteomes" id="UP001596044"/>
    </source>
</evidence>
<dbReference type="RefSeq" id="WP_270877509.1">
    <property type="nucleotide sequence ID" value="NZ_JAQFVF010000002.1"/>
</dbReference>
<protein>
    <submittedName>
        <fullName evidence="2">Glycine cleavage system protein H</fullName>
    </submittedName>
</protein>
<accession>A0ABW0K8L1</accession>
<keyword evidence="3" id="KW-1185">Reference proteome</keyword>
<dbReference type="EMBL" id="JBHSMJ010000020">
    <property type="protein sequence ID" value="MFC5449654.1"/>
    <property type="molecule type" value="Genomic_DNA"/>
</dbReference>
<dbReference type="InterPro" id="IPR002930">
    <property type="entry name" value="GCV_H"/>
</dbReference>
<dbReference type="SUPFAM" id="SSF51230">
    <property type="entry name" value="Single hybrid motif"/>
    <property type="match status" value="1"/>
</dbReference>
<evidence type="ECO:0000313" key="2">
    <source>
        <dbReference type="EMBL" id="MFC5449654.1"/>
    </source>
</evidence>
<dbReference type="InterPro" id="IPR011053">
    <property type="entry name" value="Single_hybrid_motif"/>
</dbReference>
<dbReference type="InterPro" id="IPR033753">
    <property type="entry name" value="GCV_H/Fam206"/>
</dbReference>
<dbReference type="Gene3D" id="2.40.50.100">
    <property type="match status" value="1"/>
</dbReference>
<comment type="caution">
    <text evidence="2">The sequence shown here is derived from an EMBL/GenBank/DDBJ whole genome shotgun (WGS) entry which is preliminary data.</text>
</comment>
<evidence type="ECO:0000256" key="1">
    <source>
        <dbReference type="ARBA" id="ARBA00022823"/>
    </source>
</evidence>
<proteinExistence type="predicted"/>
<sequence>MFVPAHLKYTRNHYWVRVEAQQAVIGLSEFGLAQLGMLLFLELPERDSHLRQGDFFGTAETVEAEHDLYAPLSGKVTAVNMLLERATLTLYESPYERGWLMTVQWEHASELEQLLDAEAYERLIAEE</sequence>
<name>A0ABW0K8L1_9BACL</name>
<dbReference type="PANTHER" id="PTHR11715:SF3">
    <property type="entry name" value="GLYCINE CLEAVAGE SYSTEM H PROTEIN-RELATED"/>
    <property type="match status" value="1"/>
</dbReference>
<gene>
    <name evidence="2" type="ORF">ACFPOG_15395</name>
</gene>
<dbReference type="Proteomes" id="UP001596044">
    <property type="component" value="Unassembled WGS sequence"/>
</dbReference>
<dbReference type="CDD" id="cd06848">
    <property type="entry name" value="GCS_H"/>
    <property type="match status" value="1"/>
</dbReference>
<dbReference type="Pfam" id="PF01597">
    <property type="entry name" value="GCV_H"/>
    <property type="match status" value="1"/>
</dbReference>
<reference evidence="3" key="1">
    <citation type="journal article" date="2019" name="Int. J. Syst. Evol. Microbiol.">
        <title>The Global Catalogue of Microorganisms (GCM) 10K type strain sequencing project: providing services to taxonomists for standard genome sequencing and annotation.</title>
        <authorList>
            <consortium name="The Broad Institute Genomics Platform"/>
            <consortium name="The Broad Institute Genome Sequencing Center for Infectious Disease"/>
            <person name="Wu L."/>
            <person name="Ma J."/>
        </authorList>
    </citation>
    <scope>NUCLEOTIDE SEQUENCE [LARGE SCALE GENOMIC DNA]</scope>
    <source>
        <strain evidence="3">KACC 11904</strain>
    </source>
</reference>
<dbReference type="PANTHER" id="PTHR11715">
    <property type="entry name" value="GLYCINE CLEAVAGE SYSTEM H PROTEIN"/>
    <property type="match status" value="1"/>
</dbReference>
<organism evidence="2 3">
    <name type="scientific">Paenibacillus aestuarii</name>
    <dbReference type="NCBI Taxonomy" id="516965"/>
    <lineage>
        <taxon>Bacteria</taxon>
        <taxon>Bacillati</taxon>
        <taxon>Bacillota</taxon>
        <taxon>Bacilli</taxon>
        <taxon>Bacillales</taxon>
        <taxon>Paenibacillaceae</taxon>
        <taxon>Paenibacillus</taxon>
    </lineage>
</organism>
<keyword evidence="1" id="KW-0450">Lipoyl</keyword>